<name>A0A0N5BD98_STREA</name>
<keyword evidence="2" id="KW-0813">Transport</keyword>
<dbReference type="PANTHER" id="PTHR11003">
    <property type="entry name" value="POTASSIUM CHANNEL, SUBFAMILY K"/>
    <property type="match status" value="1"/>
</dbReference>
<keyword evidence="3 8" id="KW-0812">Transmembrane</keyword>
<feature type="domain" description="Potassium channel" evidence="9">
    <location>
        <begin position="15"/>
        <end position="74"/>
    </location>
</feature>
<dbReference type="WBParaSite" id="SPAL_0000398700.1">
    <property type="protein sequence ID" value="SPAL_0000398700.1"/>
    <property type="gene ID" value="SPAL_0000398700"/>
</dbReference>
<keyword evidence="5" id="KW-0406">Ion transport</keyword>
<dbReference type="InterPro" id="IPR003280">
    <property type="entry name" value="2pore_dom_K_chnl"/>
</dbReference>
<protein>
    <submittedName>
        <fullName evidence="11">Ion_trans_2 domain-containing protein</fullName>
    </submittedName>
</protein>
<dbReference type="PANTHER" id="PTHR11003:SF334">
    <property type="entry name" value="FI03418P"/>
    <property type="match status" value="1"/>
</dbReference>
<keyword evidence="6 8" id="KW-0472">Membrane</keyword>
<organism evidence="10 11">
    <name type="scientific">Strongyloides papillosus</name>
    <name type="common">Intestinal threadworm</name>
    <dbReference type="NCBI Taxonomy" id="174720"/>
    <lineage>
        <taxon>Eukaryota</taxon>
        <taxon>Metazoa</taxon>
        <taxon>Ecdysozoa</taxon>
        <taxon>Nematoda</taxon>
        <taxon>Chromadorea</taxon>
        <taxon>Rhabditida</taxon>
        <taxon>Tylenchina</taxon>
        <taxon>Panagrolaimomorpha</taxon>
        <taxon>Strongyloidoidea</taxon>
        <taxon>Strongyloididae</taxon>
        <taxon>Strongyloides</taxon>
    </lineage>
</organism>
<evidence type="ECO:0000256" key="1">
    <source>
        <dbReference type="ARBA" id="ARBA00004141"/>
    </source>
</evidence>
<proteinExistence type="predicted"/>
<dbReference type="InterPro" id="IPR013099">
    <property type="entry name" value="K_chnl_dom"/>
</dbReference>
<keyword evidence="10" id="KW-1185">Reference proteome</keyword>
<evidence type="ECO:0000313" key="10">
    <source>
        <dbReference type="Proteomes" id="UP000046392"/>
    </source>
</evidence>
<evidence type="ECO:0000256" key="5">
    <source>
        <dbReference type="ARBA" id="ARBA00023065"/>
    </source>
</evidence>
<dbReference type="GO" id="GO:0005886">
    <property type="term" value="C:plasma membrane"/>
    <property type="evidence" value="ECO:0007669"/>
    <property type="project" value="TreeGrafter"/>
</dbReference>
<dbReference type="GO" id="GO:0022841">
    <property type="term" value="F:potassium ion leak channel activity"/>
    <property type="evidence" value="ECO:0007669"/>
    <property type="project" value="TreeGrafter"/>
</dbReference>
<keyword evidence="4 8" id="KW-1133">Transmembrane helix</keyword>
<evidence type="ECO:0000256" key="8">
    <source>
        <dbReference type="SAM" id="Phobius"/>
    </source>
</evidence>
<evidence type="ECO:0000256" key="3">
    <source>
        <dbReference type="ARBA" id="ARBA00022692"/>
    </source>
</evidence>
<sequence>MWAIRKGYDGKEYSFSAQWTFTGAFFYFLTVVTTIGYGNTSAKTYFGKTLTILFAIIGIPLIFLFLTNIGDVMAKVFRFLYARSIRFKYNVILWHKKRQAAKIRKANSFVAKLARTQTMRQCMFILNIYLY</sequence>
<evidence type="ECO:0000256" key="4">
    <source>
        <dbReference type="ARBA" id="ARBA00022989"/>
    </source>
</evidence>
<dbReference type="AlphaFoldDB" id="A0A0N5BD98"/>
<feature type="transmembrane region" description="Helical" evidence="8">
    <location>
        <begin position="50"/>
        <end position="69"/>
    </location>
</feature>
<dbReference type="GO" id="GO:0015271">
    <property type="term" value="F:outward rectifier potassium channel activity"/>
    <property type="evidence" value="ECO:0007669"/>
    <property type="project" value="TreeGrafter"/>
</dbReference>
<dbReference type="SUPFAM" id="SSF81324">
    <property type="entry name" value="Voltage-gated potassium channels"/>
    <property type="match status" value="1"/>
</dbReference>
<feature type="transmembrane region" description="Helical" evidence="8">
    <location>
        <begin position="21"/>
        <end position="38"/>
    </location>
</feature>
<dbReference type="STRING" id="174720.A0A0N5BD98"/>
<keyword evidence="7" id="KW-0407">Ion channel</keyword>
<evidence type="ECO:0000256" key="6">
    <source>
        <dbReference type="ARBA" id="ARBA00023136"/>
    </source>
</evidence>
<dbReference type="Gene3D" id="1.10.287.70">
    <property type="match status" value="1"/>
</dbReference>
<dbReference type="GO" id="GO:0030322">
    <property type="term" value="P:stabilization of membrane potential"/>
    <property type="evidence" value="ECO:0007669"/>
    <property type="project" value="TreeGrafter"/>
</dbReference>
<comment type="subcellular location">
    <subcellularLocation>
        <location evidence="1">Membrane</location>
        <topology evidence="1">Multi-pass membrane protein</topology>
    </subcellularLocation>
</comment>
<evidence type="ECO:0000259" key="9">
    <source>
        <dbReference type="Pfam" id="PF07885"/>
    </source>
</evidence>
<evidence type="ECO:0000256" key="2">
    <source>
        <dbReference type="ARBA" id="ARBA00022448"/>
    </source>
</evidence>
<dbReference type="Pfam" id="PF07885">
    <property type="entry name" value="Ion_trans_2"/>
    <property type="match status" value="1"/>
</dbReference>
<evidence type="ECO:0000313" key="11">
    <source>
        <dbReference type="WBParaSite" id="SPAL_0000398700.1"/>
    </source>
</evidence>
<dbReference type="Proteomes" id="UP000046392">
    <property type="component" value="Unplaced"/>
</dbReference>
<evidence type="ECO:0000256" key="7">
    <source>
        <dbReference type="ARBA" id="ARBA00023303"/>
    </source>
</evidence>
<accession>A0A0N5BD98</accession>
<reference evidence="11" key="1">
    <citation type="submission" date="2017-02" db="UniProtKB">
        <authorList>
            <consortium name="WormBaseParasite"/>
        </authorList>
    </citation>
    <scope>IDENTIFICATION</scope>
</reference>